<proteinExistence type="predicted"/>
<sequence length="228" mass="26363">MNLYFLVEGRHTERKVYPKWLQVLLPELTQVRTISGVTEKCYYLFSGEGFPSLLNNHLRNSIEEINGTMLFDYLIVCLDADESTVESRTGEVLDFMAKENLELNPKCKLAIVVQNRCIETWFLGNRKTFKRNPSKQPLISYVNYYDVRSSDPELMPGYSNFLTISQFHHSYLKENLSERNVSYTKKNPGDVGEKHYLSELISRINGTNHLTSLNSFLSLCNEIKVNSN</sequence>
<gene>
    <name evidence="1" type="ORF">MgSA37_01552</name>
</gene>
<protein>
    <submittedName>
        <fullName evidence="1">Uncharacterized protein</fullName>
    </submittedName>
</protein>
<dbReference type="AlphaFoldDB" id="A0A0X8X034"/>
<dbReference type="KEGG" id="mgot:MgSA37_01552"/>
<accession>A0A0X8X034</accession>
<evidence type="ECO:0000313" key="2">
    <source>
        <dbReference type="Proteomes" id="UP000218263"/>
    </source>
</evidence>
<reference evidence="1 2" key="1">
    <citation type="submission" date="2015-12" db="EMBL/GenBank/DDBJ databases">
        <title>Genome sequence of Mucilaginibacter gotjawali.</title>
        <authorList>
            <person name="Lee J.S."/>
            <person name="Lee K.C."/>
            <person name="Kim K.K."/>
            <person name="Lee B.W."/>
        </authorList>
    </citation>
    <scope>NUCLEOTIDE SEQUENCE [LARGE SCALE GENOMIC DNA]</scope>
    <source>
        <strain evidence="1 2">SA3-7</strain>
    </source>
</reference>
<dbReference type="Proteomes" id="UP000218263">
    <property type="component" value="Chromosome"/>
</dbReference>
<keyword evidence="2" id="KW-1185">Reference proteome</keyword>
<dbReference type="EMBL" id="AP017313">
    <property type="protein sequence ID" value="BAU53385.1"/>
    <property type="molecule type" value="Genomic_DNA"/>
</dbReference>
<evidence type="ECO:0000313" key="1">
    <source>
        <dbReference type="EMBL" id="BAU53385.1"/>
    </source>
</evidence>
<organism evidence="1 2">
    <name type="scientific">Mucilaginibacter gotjawali</name>
    <dbReference type="NCBI Taxonomy" id="1550579"/>
    <lineage>
        <taxon>Bacteria</taxon>
        <taxon>Pseudomonadati</taxon>
        <taxon>Bacteroidota</taxon>
        <taxon>Sphingobacteriia</taxon>
        <taxon>Sphingobacteriales</taxon>
        <taxon>Sphingobacteriaceae</taxon>
        <taxon>Mucilaginibacter</taxon>
    </lineage>
</organism>
<dbReference type="OrthoDB" id="7060211at2"/>
<dbReference type="RefSeq" id="WP_096350912.1">
    <property type="nucleotide sequence ID" value="NZ_AP017313.1"/>
</dbReference>
<name>A0A0X8X034_9SPHI</name>